<feature type="signal peptide" evidence="2">
    <location>
        <begin position="1"/>
        <end position="19"/>
    </location>
</feature>
<evidence type="ECO:0000256" key="1">
    <source>
        <dbReference type="SAM" id="MobiDB-lite"/>
    </source>
</evidence>
<evidence type="ECO:0000313" key="4">
    <source>
        <dbReference type="Proteomes" id="UP001345963"/>
    </source>
</evidence>
<name>A0ABU7AUR8_9TELE</name>
<feature type="region of interest" description="Disordered" evidence="1">
    <location>
        <begin position="129"/>
        <end position="149"/>
    </location>
</feature>
<evidence type="ECO:0000313" key="3">
    <source>
        <dbReference type="EMBL" id="MED6241379.1"/>
    </source>
</evidence>
<proteinExistence type="predicted"/>
<protein>
    <submittedName>
        <fullName evidence="3">Uncharacterized protein</fullName>
    </submittedName>
</protein>
<evidence type="ECO:0000256" key="2">
    <source>
        <dbReference type="SAM" id="SignalP"/>
    </source>
</evidence>
<feature type="compositionally biased region" description="Basic residues" evidence="1">
    <location>
        <begin position="140"/>
        <end position="149"/>
    </location>
</feature>
<feature type="chain" id="PRO_5047220555" evidence="2">
    <location>
        <begin position="20"/>
        <end position="149"/>
    </location>
</feature>
<accession>A0ABU7AUR8</accession>
<reference evidence="3 4" key="1">
    <citation type="submission" date="2021-07" db="EMBL/GenBank/DDBJ databases">
        <authorList>
            <person name="Palmer J.M."/>
        </authorList>
    </citation>
    <scope>NUCLEOTIDE SEQUENCE [LARGE SCALE GENOMIC DNA]</scope>
    <source>
        <strain evidence="3 4">AT_MEX2019</strain>
        <tissue evidence="3">Muscle</tissue>
    </source>
</reference>
<organism evidence="3 4">
    <name type="scientific">Ataeniobius toweri</name>
    <dbReference type="NCBI Taxonomy" id="208326"/>
    <lineage>
        <taxon>Eukaryota</taxon>
        <taxon>Metazoa</taxon>
        <taxon>Chordata</taxon>
        <taxon>Craniata</taxon>
        <taxon>Vertebrata</taxon>
        <taxon>Euteleostomi</taxon>
        <taxon>Actinopterygii</taxon>
        <taxon>Neopterygii</taxon>
        <taxon>Teleostei</taxon>
        <taxon>Neoteleostei</taxon>
        <taxon>Acanthomorphata</taxon>
        <taxon>Ovalentaria</taxon>
        <taxon>Atherinomorphae</taxon>
        <taxon>Cyprinodontiformes</taxon>
        <taxon>Goodeidae</taxon>
        <taxon>Ataeniobius</taxon>
    </lineage>
</organism>
<dbReference type="Proteomes" id="UP001345963">
    <property type="component" value="Unassembled WGS sequence"/>
</dbReference>
<comment type="caution">
    <text evidence="3">The sequence shown here is derived from an EMBL/GenBank/DDBJ whole genome shotgun (WGS) entry which is preliminary data.</text>
</comment>
<dbReference type="EMBL" id="JAHUTI010029764">
    <property type="protein sequence ID" value="MED6241379.1"/>
    <property type="molecule type" value="Genomic_DNA"/>
</dbReference>
<keyword evidence="2" id="KW-0732">Signal</keyword>
<sequence>MTFIVCLVLSVFVKECANSFHPSSLRTCSCLCVCVCVYQTVPEHFISIEAEMALNSPKPLTPGNIPVPASLKCAGASFQKTTDLLSLFLLYLLNFLPPPAKGCNSTLKLNHSTIEIHPLVWSALQSRLSPSSQIGGGSPSRKRPQSMKS</sequence>
<keyword evidence="4" id="KW-1185">Reference proteome</keyword>
<gene>
    <name evidence="3" type="ORF">ATANTOWER_012191</name>
</gene>